<organism evidence="1">
    <name type="scientific">Octopus bimaculoides</name>
    <name type="common">California two-spotted octopus</name>
    <dbReference type="NCBI Taxonomy" id="37653"/>
    <lineage>
        <taxon>Eukaryota</taxon>
        <taxon>Metazoa</taxon>
        <taxon>Spiralia</taxon>
        <taxon>Lophotrochozoa</taxon>
        <taxon>Mollusca</taxon>
        <taxon>Cephalopoda</taxon>
        <taxon>Coleoidea</taxon>
        <taxon>Octopodiformes</taxon>
        <taxon>Octopoda</taxon>
        <taxon>Incirrata</taxon>
        <taxon>Octopodidae</taxon>
        <taxon>Octopus</taxon>
    </lineage>
</organism>
<name>A0A0L8HJV8_OCTBM</name>
<proteinExistence type="predicted"/>
<evidence type="ECO:0000313" key="1">
    <source>
        <dbReference type="EMBL" id="KOF89060.1"/>
    </source>
</evidence>
<dbReference type="AlphaFoldDB" id="A0A0L8HJV8"/>
<gene>
    <name evidence="1" type="ORF">OCBIM_22013712mg</name>
</gene>
<accession>A0A0L8HJV8</accession>
<sequence length="35" mass="3934">MAPRHRPGQHGGVMKVFLNCKIPRLIKISTSLLHP</sequence>
<reference evidence="1" key="1">
    <citation type="submission" date="2015-07" db="EMBL/GenBank/DDBJ databases">
        <title>MeaNS - Measles Nucleotide Surveillance Program.</title>
        <authorList>
            <person name="Tran T."/>
            <person name="Druce J."/>
        </authorList>
    </citation>
    <scope>NUCLEOTIDE SEQUENCE</scope>
    <source>
        <strain evidence="1">UCB-OBI-ISO-001</strain>
        <tissue evidence="1">Gonad</tissue>
    </source>
</reference>
<protein>
    <submittedName>
        <fullName evidence="1">Uncharacterized protein</fullName>
    </submittedName>
</protein>
<dbReference type="EMBL" id="KQ418051">
    <property type="protein sequence ID" value="KOF89060.1"/>
    <property type="molecule type" value="Genomic_DNA"/>
</dbReference>